<dbReference type="PANTHER" id="PTHR30023">
    <property type="entry name" value="D-ALANYL-D-ALANINE CARBOXYPEPTIDASE"/>
    <property type="match status" value="1"/>
</dbReference>
<dbReference type="InterPro" id="IPR012338">
    <property type="entry name" value="Beta-lactam/transpept-like"/>
</dbReference>
<name>A0A7K1T1E5_9SPHI</name>
<dbReference type="SUPFAM" id="SSF56601">
    <property type="entry name" value="beta-lactamase/transpeptidase-like"/>
    <property type="match status" value="1"/>
</dbReference>
<dbReference type="GO" id="GO:0000270">
    <property type="term" value="P:peptidoglycan metabolic process"/>
    <property type="evidence" value="ECO:0007669"/>
    <property type="project" value="TreeGrafter"/>
</dbReference>
<reference evidence="3 4" key="1">
    <citation type="submission" date="2019-12" db="EMBL/GenBank/DDBJ databases">
        <title>Mucilaginibacter sp. HMF7410 genome sequencing and assembly.</title>
        <authorList>
            <person name="Kang H."/>
            <person name="Cha I."/>
            <person name="Kim H."/>
            <person name="Joh K."/>
        </authorList>
    </citation>
    <scope>NUCLEOTIDE SEQUENCE [LARGE SCALE GENOMIC DNA]</scope>
    <source>
        <strain evidence="3 4">HMF7410</strain>
    </source>
</reference>
<dbReference type="Pfam" id="PF02113">
    <property type="entry name" value="Peptidase_S13"/>
    <property type="match status" value="1"/>
</dbReference>
<comment type="caution">
    <text evidence="3">The sequence shown here is derived from an EMBL/GenBank/DDBJ whole genome shotgun (WGS) entry which is preliminary data.</text>
</comment>
<accession>A0A7K1T1E5</accession>
<dbReference type="InterPro" id="IPR000667">
    <property type="entry name" value="Peptidase_S13"/>
</dbReference>
<dbReference type="NCBIfam" id="TIGR00666">
    <property type="entry name" value="PBP4"/>
    <property type="match status" value="1"/>
</dbReference>
<comment type="similarity">
    <text evidence="1">Belongs to the peptidase S13 family.</text>
</comment>
<keyword evidence="4" id="KW-1185">Reference proteome</keyword>
<dbReference type="Gene3D" id="3.40.710.10">
    <property type="entry name" value="DD-peptidase/beta-lactamase superfamily"/>
    <property type="match status" value="1"/>
</dbReference>
<keyword evidence="3" id="KW-0645">Protease</keyword>
<evidence type="ECO:0000256" key="2">
    <source>
        <dbReference type="ARBA" id="ARBA00022801"/>
    </source>
</evidence>
<keyword evidence="3" id="KW-0121">Carboxypeptidase</keyword>
<dbReference type="EC" id="3.4.16.4" evidence="3"/>
<organism evidence="3 4">
    <name type="scientific">Mucilaginibacter arboris</name>
    <dbReference type="NCBI Taxonomy" id="2682090"/>
    <lineage>
        <taxon>Bacteria</taxon>
        <taxon>Pseudomonadati</taxon>
        <taxon>Bacteroidota</taxon>
        <taxon>Sphingobacteriia</taxon>
        <taxon>Sphingobacteriales</taxon>
        <taxon>Sphingobacteriaceae</taxon>
        <taxon>Mucilaginibacter</taxon>
    </lineage>
</organism>
<evidence type="ECO:0000313" key="3">
    <source>
        <dbReference type="EMBL" id="MVN23396.1"/>
    </source>
</evidence>
<sequence length="471" mass="51323">MPDKRSILFLALFFLTVNARSQSLDQKLQTAFTLLEQDAQCKYASVSLTVLDAKTGETVFTAHPNMGLATASTLKTITAITAFNLLGKDFQYQTTLGYNGIISADGTLKGNLIIKGGGDPTLGSWRYESSKENTVLKIWVEAIRKAGIKKIEGRIIGDDTVFGNQKIPDGWNWQVLGNYYGAGTSGLCWRENQFDIKLQQSGTGNKVKLIKTIPVMPYVQFNNELLTGAAGSGDQAYAFLPVKNSMFFLSGTYAEDLSKRSISAALPDPAFDAAYRLTDTLNRLGIVLEGTTASTETLLSVQEQTPQATQILVNIASPKLSGIIFWMNKKSINLYAEQLLKTFAWKAGKSVTTDNGVQVLQGFWKAKGIGPNALNIFDGSGLSPGDRVTTSALATILSSAKKETWFSDFLKSLPVINDMTMKSGSISNVQAYAGYQTKNGRELCFSIIVNNYNGSSLGIKTKMFRVLDELK</sequence>
<evidence type="ECO:0000256" key="1">
    <source>
        <dbReference type="ARBA" id="ARBA00006096"/>
    </source>
</evidence>
<dbReference type="EMBL" id="WPIK01000024">
    <property type="protein sequence ID" value="MVN23396.1"/>
    <property type="molecule type" value="Genomic_DNA"/>
</dbReference>
<gene>
    <name evidence="3" type="primary">dacB</name>
    <name evidence="3" type="ORF">GO621_17875</name>
</gene>
<dbReference type="PRINTS" id="PR00922">
    <property type="entry name" value="DADACBPTASE3"/>
</dbReference>
<protein>
    <submittedName>
        <fullName evidence="3">D-alanyl-D-alanine carboxypeptidase/D-alanyl-D-alanine-endopeptidase</fullName>
        <ecNumber evidence="3">3.4.16.4</ecNumber>
    </submittedName>
</protein>
<dbReference type="PANTHER" id="PTHR30023:SF0">
    <property type="entry name" value="PENICILLIN-SENSITIVE CARBOXYPEPTIDASE A"/>
    <property type="match status" value="1"/>
</dbReference>
<dbReference type="GO" id="GO:0006508">
    <property type="term" value="P:proteolysis"/>
    <property type="evidence" value="ECO:0007669"/>
    <property type="project" value="InterPro"/>
</dbReference>
<dbReference type="Gene3D" id="3.50.80.20">
    <property type="entry name" value="D-Ala-D-Ala carboxypeptidase C, peptidase S13"/>
    <property type="match status" value="1"/>
</dbReference>
<dbReference type="AlphaFoldDB" id="A0A7K1T1E5"/>
<dbReference type="RefSeq" id="WP_157569588.1">
    <property type="nucleotide sequence ID" value="NZ_WPIK01000024.1"/>
</dbReference>
<proteinExistence type="inferred from homology"/>
<evidence type="ECO:0000313" key="4">
    <source>
        <dbReference type="Proteomes" id="UP000462014"/>
    </source>
</evidence>
<dbReference type="GO" id="GO:0009002">
    <property type="term" value="F:serine-type D-Ala-D-Ala carboxypeptidase activity"/>
    <property type="evidence" value="ECO:0007669"/>
    <property type="project" value="UniProtKB-EC"/>
</dbReference>
<dbReference type="Proteomes" id="UP000462014">
    <property type="component" value="Unassembled WGS sequence"/>
</dbReference>
<keyword evidence="2 3" id="KW-0378">Hydrolase</keyword>